<dbReference type="InterPro" id="IPR000477">
    <property type="entry name" value="RT_dom"/>
</dbReference>
<dbReference type="Pfam" id="PF14111">
    <property type="entry name" value="DUF4283"/>
    <property type="match status" value="1"/>
</dbReference>
<dbReference type="InterPro" id="IPR036691">
    <property type="entry name" value="Endo/exonu/phosph_ase_sf"/>
</dbReference>
<proteinExistence type="predicted"/>
<dbReference type="InterPro" id="IPR036397">
    <property type="entry name" value="RNaseH_sf"/>
</dbReference>
<dbReference type="GO" id="GO:0004523">
    <property type="term" value="F:RNA-DNA hybrid ribonuclease activity"/>
    <property type="evidence" value="ECO:0007669"/>
    <property type="project" value="InterPro"/>
</dbReference>
<dbReference type="InterPro" id="IPR012337">
    <property type="entry name" value="RNaseH-like_sf"/>
</dbReference>
<dbReference type="InterPro" id="IPR002156">
    <property type="entry name" value="RNaseH_domain"/>
</dbReference>
<evidence type="ECO:0000313" key="7">
    <source>
        <dbReference type="EMBL" id="SPC88813.1"/>
    </source>
</evidence>
<dbReference type="InterPro" id="IPR025836">
    <property type="entry name" value="Zn_knuckle_CX2CX4HX4C"/>
</dbReference>
<dbReference type="Pfam" id="PF13456">
    <property type="entry name" value="RVT_3"/>
    <property type="match status" value="1"/>
</dbReference>
<dbReference type="Pfam" id="PF14392">
    <property type="entry name" value="zf-CCHC_4"/>
    <property type="match status" value="1"/>
</dbReference>
<feature type="region of interest" description="Disordered" evidence="1">
    <location>
        <begin position="245"/>
        <end position="321"/>
    </location>
</feature>
<feature type="domain" description="RNase H type-1" evidence="3">
    <location>
        <begin position="1246"/>
        <end position="1368"/>
    </location>
</feature>
<name>A0A2N9FNT0_FAGSY</name>
<dbReference type="PANTHER" id="PTHR33116:SF86">
    <property type="entry name" value="REVERSE TRANSCRIPTASE DOMAIN-CONTAINING PROTEIN"/>
    <property type="match status" value="1"/>
</dbReference>
<sequence length="1427" mass="163681">MESIEDMWKNFSLSDKEGLDVDLANTSQQSENILAAKFLTSRVLNMDAVARTFKPLWKTRQSFTVQDIGGNKVAFVFEDAMDLERVLMNEPWTYDKFLVVFQRVQGDEPIQDSMFSHTSFWVQLHNLPIRRRTEEAAESIGRSIGLVEKVAASEDERGGENCMRVRIRLEINRPLCRGRLVKFEEGIKGWVAFRYERLPNFCYWCGCLDHGEKDCDVGIQQRQTSNKQEYQFGAWLRATSDRAPHKTVVIVPGNQPKSRDKSCRQDPPCRKDPPQHQPTVEAEDLTRNQRENGKTTDNTEEDPENEMEIEQNPGFPIPDRIHNSDQPWRLTCFYGAPETHLREHSWNLLRTLNGQHALPWCCFGDFNEIVRSSEKSGRRNQSESQMQRFRAVIDECGFIDLGFRGLPFTWCNNRRGNATTWLRLDRFMATNEWVLRFSSAAVDHMECTTSDHKPICLNTQPVQVPRPRQKLFRFEDMWRMHPDCEPVVTQAWVPKTRGSPIAQVKTKIQRCGDELTRWSRTQFGNITKLLKEKTELLRQAEVDSTLGFGHDTVISIRKEVNDLLIKEEKMWKQRSRDSWLKEGDRNTKYFHSRASHRRRRNSILTLIRDDGEIVTNPEAIGTQFTDYYQALFTANPLEDVEVVLDGIQPCVTQEMNQNLISQFTEAEVITAMKQMAPLKAPGPDGMPPIFYQSYWHVVGKDISSAVLYCLHSGHITPTRGLRQGDPISPYLFLLCAEGLNGLIRKASLQGDIHGVSLCPRGPKITNLFFADDSLLFCRASLPECQKIQEILTTYEKASGQQLNRAKTTLFFSKNTPQAKQEEIKEILGVPSIQQYEKYLGLPSLIGKEKITCFSQIKERVWSKVKGWKEKLLSQAGREILIKAVVQAIPTYTMNCFKLPVTLCKEIEGIIRRFWWGQNGDKRKIHWLKWEKLCRSKGAGGLGFRDLQKFNLALLAKQFWRLMHNTNSLLYKVFSAKFFPQGNIMEASEKTRGLKLGFLDEGHRRVLSPLIDLPSDARVDELIHGSPPMWNTNKVQSLFLPYDAEAILKIPLSERVQEDKIFWFDNRDGKYSVRSGYKLLLKDEQVLQAESSRQWDPDPLWKRIWGARVPAKIKSFLWRACHDSLPTNSGLFQRKVLPNPLCGLCHSQREDSFHALWACPNVNQVWSGASEFSVFRNSDPSNLLALIWNKRNHDRNHPPSEQYSQIWTRAQTVLHEYLAVTTEEKAEKQTPPQTRWRLPVTNYYKMNFDGAIFKESNSGGIGVVIRDHTGMAIATLSQKVHGTHTVEMIEALAARRAIIFAKEVGIVDVEVEGDAENIIKDLNSNHPIHTPYGLVIEDAKALIQDFQRFSLSHTRRSGNSVAHALARRASGCNSFSVWLEEAPPDITHVLMSDLLAPLVINKGNPQLHSRIALWVVLGYVPSNHLIIF</sequence>
<dbReference type="InterPro" id="IPR044730">
    <property type="entry name" value="RNase_H-like_dom_plant"/>
</dbReference>
<dbReference type="Gene3D" id="3.30.420.10">
    <property type="entry name" value="Ribonuclease H-like superfamily/Ribonuclease H"/>
    <property type="match status" value="1"/>
</dbReference>
<organism evidence="7">
    <name type="scientific">Fagus sylvatica</name>
    <name type="common">Beechnut</name>
    <dbReference type="NCBI Taxonomy" id="28930"/>
    <lineage>
        <taxon>Eukaryota</taxon>
        <taxon>Viridiplantae</taxon>
        <taxon>Streptophyta</taxon>
        <taxon>Embryophyta</taxon>
        <taxon>Tracheophyta</taxon>
        <taxon>Spermatophyta</taxon>
        <taxon>Magnoliopsida</taxon>
        <taxon>eudicotyledons</taxon>
        <taxon>Gunneridae</taxon>
        <taxon>Pentapetalae</taxon>
        <taxon>rosids</taxon>
        <taxon>fabids</taxon>
        <taxon>Fagales</taxon>
        <taxon>Fagaceae</taxon>
        <taxon>Fagus</taxon>
    </lineage>
</organism>
<evidence type="ECO:0000259" key="6">
    <source>
        <dbReference type="Pfam" id="PF14392"/>
    </source>
</evidence>
<dbReference type="Gene3D" id="3.60.10.10">
    <property type="entry name" value="Endonuclease/exonuclease/phosphatase"/>
    <property type="match status" value="1"/>
</dbReference>
<dbReference type="SUPFAM" id="SSF53098">
    <property type="entry name" value="Ribonuclease H-like"/>
    <property type="match status" value="1"/>
</dbReference>
<protein>
    <submittedName>
        <fullName evidence="7">Uncharacterized protein</fullName>
    </submittedName>
</protein>
<feature type="compositionally biased region" description="Basic and acidic residues" evidence="1">
    <location>
        <begin position="257"/>
        <end position="274"/>
    </location>
</feature>
<feature type="domain" description="Reverse transcriptase" evidence="2">
    <location>
        <begin position="713"/>
        <end position="823"/>
    </location>
</feature>
<dbReference type="InterPro" id="IPR025558">
    <property type="entry name" value="DUF4283"/>
</dbReference>
<dbReference type="Pfam" id="PF00078">
    <property type="entry name" value="RVT_1"/>
    <property type="match status" value="1"/>
</dbReference>
<evidence type="ECO:0000259" key="3">
    <source>
        <dbReference type="Pfam" id="PF13456"/>
    </source>
</evidence>
<accession>A0A2N9FNT0</accession>
<reference evidence="7" key="1">
    <citation type="submission" date="2018-02" db="EMBL/GenBank/DDBJ databases">
        <authorList>
            <person name="Cohen D.B."/>
            <person name="Kent A.D."/>
        </authorList>
    </citation>
    <scope>NUCLEOTIDE SEQUENCE</scope>
</reference>
<dbReference type="Pfam" id="PF13966">
    <property type="entry name" value="zf-RVT"/>
    <property type="match status" value="1"/>
</dbReference>
<feature type="domain" description="Reverse transcriptase zinc-binding" evidence="4">
    <location>
        <begin position="1070"/>
        <end position="1165"/>
    </location>
</feature>
<feature type="compositionally biased region" description="Basic and acidic residues" evidence="1">
    <location>
        <begin position="284"/>
        <end position="294"/>
    </location>
</feature>
<dbReference type="SUPFAM" id="SSF56219">
    <property type="entry name" value="DNase I-like"/>
    <property type="match status" value="1"/>
</dbReference>
<dbReference type="EMBL" id="OIVN01001021">
    <property type="protein sequence ID" value="SPC88813.1"/>
    <property type="molecule type" value="Genomic_DNA"/>
</dbReference>
<dbReference type="PANTHER" id="PTHR33116">
    <property type="entry name" value="REVERSE TRANSCRIPTASE ZINC-BINDING DOMAIN-CONTAINING PROTEIN-RELATED-RELATED"/>
    <property type="match status" value="1"/>
</dbReference>
<evidence type="ECO:0000259" key="4">
    <source>
        <dbReference type="Pfam" id="PF13966"/>
    </source>
</evidence>
<evidence type="ECO:0000256" key="1">
    <source>
        <dbReference type="SAM" id="MobiDB-lite"/>
    </source>
</evidence>
<evidence type="ECO:0000259" key="5">
    <source>
        <dbReference type="Pfam" id="PF14111"/>
    </source>
</evidence>
<gene>
    <name evidence="7" type="ORF">FSB_LOCUS16695</name>
</gene>
<dbReference type="CDD" id="cd06222">
    <property type="entry name" value="RNase_H_like"/>
    <property type="match status" value="1"/>
</dbReference>
<feature type="domain" description="Zinc knuckle CX2CX4HX4C" evidence="6">
    <location>
        <begin position="171"/>
        <end position="216"/>
    </location>
</feature>
<dbReference type="InterPro" id="IPR026960">
    <property type="entry name" value="RVT-Znf"/>
</dbReference>
<feature type="domain" description="DUF4283" evidence="5">
    <location>
        <begin position="31"/>
        <end position="103"/>
    </location>
</feature>
<feature type="compositionally biased region" description="Acidic residues" evidence="1">
    <location>
        <begin position="298"/>
        <end position="309"/>
    </location>
</feature>
<dbReference type="GO" id="GO:0003676">
    <property type="term" value="F:nucleic acid binding"/>
    <property type="evidence" value="ECO:0007669"/>
    <property type="project" value="InterPro"/>
</dbReference>
<evidence type="ECO:0000259" key="2">
    <source>
        <dbReference type="Pfam" id="PF00078"/>
    </source>
</evidence>